<gene>
    <name evidence="2" type="ORF">ACFOHJ_21775</name>
</gene>
<name>A0ABV7KI63_9HYPH</name>
<protein>
    <submittedName>
        <fullName evidence="2">Uncharacterized protein</fullName>
    </submittedName>
</protein>
<feature type="transmembrane region" description="Helical" evidence="1">
    <location>
        <begin position="6"/>
        <end position="25"/>
    </location>
</feature>
<sequence length="154" mass="15991">MTIKSLAIIVVAALCFATLMLFLLVGRGGRDGTRAGTKATTAVAMFSGKLDIRTMADFRVAGRRVMLCGVSFSKPASMEPLVREQARSSFQNSEVDCVQVGGGTPCDGRSAPVFEGGPVVQCRGSDGSDIAQVLSESGYLCDVPAQSGGAYKAC</sequence>
<proteinExistence type="predicted"/>
<keyword evidence="3" id="KW-1185">Reference proteome</keyword>
<keyword evidence="1" id="KW-0472">Membrane</keyword>
<keyword evidence="1" id="KW-0812">Transmembrane</keyword>
<comment type="caution">
    <text evidence="2">The sequence shown here is derived from an EMBL/GenBank/DDBJ whole genome shotgun (WGS) entry which is preliminary data.</text>
</comment>
<dbReference type="EMBL" id="JBHRTK010000029">
    <property type="protein sequence ID" value="MFC3208859.1"/>
    <property type="molecule type" value="Genomic_DNA"/>
</dbReference>
<evidence type="ECO:0000256" key="1">
    <source>
        <dbReference type="SAM" id="Phobius"/>
    </source>
</evidence>
<keyword evidence="1" id="KW-1133">Transmembrane helix</keyword>
<organism evidence="2 3">
    <name type="scientific">Aquamicrobium soli</name>
    <dbReference type="NCBI Taxonomy" id="1811518"/>
    <lineage>
        <taxon>Bacteria</taxon>
        <taxon>Pseudomonadati</taxon>
        <taxon>Pseudomonadota</taxon>
        <taxon>Alphaproteobacteria</taxon>
        <taxon>Hyphomicrobiales</taxon>
        <taxon>Phyllobacteriaceae</taxon>
        <taxon>Aquamicrobium</taxon>
    </lineage>
</organism>
<evidence type="ECO:0000313" key="3">
    <source>
        <dbReference type="Proteomes" id="UP001595583"/>
    </source>
</evidence>
<reference evidence="3" key="1">
    <citation type="journal article" date="2019" name="Int. J. Syst. Evol. Microbiol.">
        <title>The Global Catalogue of Microorganisms (GCM) 10K type strain sequencing project: providing services to taxonomists for standard genome sequencing and annotation.</title>
        <authorList>
            <consortium name="The Broad Institute Genomics Platform"/>
            <consortium name="The Broad Institute Genome Sequencing Center for Infectious Disease"/>
            <person name="Wu L."/>
            <person name="Ma J."/>
        </authorList>
    </citation>
    <scope>NUCLEOTIDE SEQUENCE [LARGE SCALE GENOMIC DNA]</scope>
    <source>
        <strain evidence="3">KCTC 52165</strain>
    </source>
</reference>
<dbReference type="Proteomes" id="UP001595583">
    <property type="component" value="Unassembled WGS sequence"/>
</dbReference>
<evidence type="ECO:0000313" key="2">
    <source>
        <dbReference type="EMBL" id="MFC3208859.1"/>
    </source>
</evidence>
<accession>A0ABV7KI63</accession>
<dbReference type="RefSeq" id="WP_378224745.1">
    <property type="nucleotide sequence ID" value="NZ_JBHRTK010000029.1"/>
</dbReference>